<gene>
    <name evidence="2" type="ORF">DET52_10489</name>
</gene>
<dbReference type="EMBL" id="SNWI01000004">
    <property type="protein sequence ID" value="TDO02624.1"/>
    <property type="molecule type" value="Genomic_DNA"/>
</dbReference>
<proteinExistence type="predicted"/>
<name>A0A4R6H413_9BACT</name>
<dbReference type="Proteomes" id="UP000294848">
    <property type="component" value="Unassembled WGS sequence"/>
</dbReference>
<evidence type="ECO:0000313" key="3">
    <source>
        <dbReference type="Proteomes" id="UP000294848"/>
    </source>
</evidence>
<reference evidence="2 3" key="1">
    <citation type="submission" date="2019-03" db="EMBL/GenBank/DDBJ databases">
        <title>Freshwater and sediment microbial communities from various areas in North America, analyzing microbe dynamics in response to fracking.</title>
        <authorList>
            <person name="Lamendella R."/>
        </authorList>
    </citation>
    <scope>NUCLEOTIDE SEQUENCE [LARGE SCALE GENOMIC DNA]</scope>
    <source>
        <strain evidence="2 3">114D</strain>
    </source>
</reference>
<dbReference type="PROSITE" id="PS51257">
    <property type="entry name" value="PROKAR_LIPOPROTEIN"/>
    <property type="match status" value="1"/>
</dbReference>
<dbReference type="AlphaFoldDB" id="A0A4R6H413"/>
<accession>A0A4R6H413</accession>
<organism evidence="2 3">
    <name type="scientific">Sunxiuqinia elliptica</name>
    <dbReference type="NCBI Taxonomy" id="655355"/>
    <lineage>
        <taxon>Bacteria</taxon>
        <taxon>Pseudomonadati</taxon>
        <taxon>Bacteroidota</taxon>
        <taxon>Bacteroidia</taxon>
        <taxon>Marinilabiliales</taxon>
        <taxon>Prolixibacteraceae</taxon>
        <taxon>Sunxiuqinia</taxon>
    </lineage>
</organism>
<dbReference type="OrthoDB" id="938310at2"/>
<evidence type="ECO:0000256" key="1">
    <source>
        <dbReference type="SAM" id="SignalP"/>
    </source>
</evidence>
<dbReference type="RefSeq" id="WP_133464883.1">
    <property type="nucleotide sequence ID" value="NZ_SNWI01000004.1"/>
</dbReference>
<keyword evidence="1" id="KW-0732">Signal</keyword>
<protein>
    <submittedName>
        <fullName evidence="2">Uncharacterized protein</fullName>
    </submittedName>
</protein>
<comment type="caution">
    <text evidence="2">The sequence shown here is derived from an EMBL/GenBank/DDBJ whole genome shotgun (WGS) entry which is preliminary data.</text>
</comment>
<sequence>MKNIILAFSMLSLLFITQSCDEDLPYPIDEVKRGVVIDIVRVEGSDGVLSDGLTTGNYQVKLSIPEQQGDYSFMSHVQLLAVLQSSDGVLSSEVIADDINGFPQEIQIDIADTYGKFGLTTPSLGEILYFTANVVLKDGTVIPGWSKEIGFNNKALAGWQTEDRAYSYNVRYAVACPLVLDDFIGTCTVTLDEWWGDTPYDVTVTKISDTELSISGMCDGYCSNDLVIKVDPTDHSISIAKQVLEPNSGDWWGDRPTYNNFSLEGGGTINSCETSISFTANATVDAGSFGSKSFILGK</sequence>
<feature type="chain" id="PRO_5020951857" evidence="1">
    <location>
        <begin position="22"/>
        <end position="298"/>
    </location>
</feature>
<feature type="signal peptide" evidence="1">
    <location>
        <begin position="1"/>
        <end position="21"/>
    </location>
</feature>
<evidence type="ECO:0000313" key="2">
    <source>
        <dbReference type="EMBL" id="TDO02624.1"/>
    </source>
</evidence>